<reference evidence="4" key="2">
    <citation type="submission" date="2022-01" db="EMBL/GenBank/DDBJ databases">
        <authorList>
            <person name="Yamashiro T."/>
            <person name="Shiraishi A."/>
            <person name="Satake H."/>
            <person name="Nakayama K."/>
        </authorList>
    </citation>
    <scope>NUCLEOTIDE SEQUENCE</scope>
</reference>
<feature type="compositionally biased region" description="Basic and acidic residues" evidence="1">
    <location>
        <begin position="363"/>
        <end position="382"/>
    </location>
</feature>
<feature type="region of interest" description="Disordered" evidence="1">
    <location>
        <begin position="363"/>
        <end position="402"/>
    </location>
</feature>
<feature type="region of interest" description="Disordered" evidence="1">
    <location>
        <begin position="167"/>
        <end position="186"/>
    </location>
</feature>
<feature type="domain" description="Ty3 transposon capsid-like protein" evidence="3">
    <location>
        <begin position="195"/>
        <end position="380"/>
    </location>
</feature>
<keyword evidence="5" id="KW-1185">Reference proteome</keyword>
<evidence type="ECO:0000259" key="3">
    <source>
        <dbReference type="Pfam" id="PF19259"/>
    </source>
</evidence>
<keyword evidence="4" id="KW-0548">Nucleotidyltransferase</keyword>
<feature type="compositionally biased region" description="Polar residues" evidence="1">
    <location>
        <begin position="383"/>
        <end position="398"/>
    </location>
</feature>
<reference evidence="4" key="1">
    <citation type="journal article" date="2022" name="Int. J. Mol. Sci.">
        <title>Draft Genome of Tanacetum Coccineum: Genomic Comparison of Closely Related Tanacetum-Family Plants.</title>
        <authorList>
            <person name="Yamashiro T."/>
            <person name="Shiraishi A."/>
            <person name="Nakayama K."/>
            <person name="Satake H."/>
        </authorList>
    </citation>
    <scope>NUCLEOTIDE SEQUENCE</scope>
</reference>
<dbReference type="PANTHER" id="PTHR33223">
    <property type="entry name" value="CCHC-TYPE DOMAIN-CONTAINING PROTEIN"/>
    <property type="match status" value="1"/>
</dbReference>
<feature type="transmembrane region" description="Helical" evidence="2">
    <location>
        <begin position="12"/>
        <end position="37"/>
    </location>
</feature>
<feature type="transmembrane region" description="Helical" evidence="2">
    <location>
        <begin position="70"/>
        <end position="92"/>
    </location>
</feature>
<evidence type="ECO:0000313" key="5">
    <source>
        <dbReference type="Proteomes" id="UP001151760"/>
    </source>
</evidence>
<keyword evidence="2" id="KW-0812">Transmembrane</keyword>
<dbReference type="Pfam" id="PF19259">
    <property type="entry name" value="Ty3_capsid"/>
    <property type="match status" value="1"/>
</dbReference>
<evidence type="ECO:0000256" key="1">
    <source>
        <dbReference type="SAM" id="MobiDB-lite"/>
    </source>
</evidence>
<keyword evidence="2" id="KW-0472">Membrane</keyword>
<evidence type="ECO:0000256" key="2">
    <source>
        <dbReference type="SAM" id="Phobius"/>
    </source>
</evidence>
<feature type="transmembrane region" description="Helical" evidence="2">
    <location>
        <begin position="43"/>
        <end position="63"/>
    </location>
</feature>
<comment type="caution">
    <text evidence="4">The sequence shown here is derived from an EMBL/GenBank/DDBJ whole genome shotgun (WGS) entry which is preliminary data.</text>
</comment>
<protein>
    <submittedName>
        <fullName evidence="4">Reverse transcriptase domain-containing protein</fullName>
    </submittedName>
</protein>
<keyword evidence="4" id="KW-0695">RNA-directed DNA polymerase</keyword>
<keyword evidence="4" id="KW-0808">Transferase</keyword>
<organism evidence="4 5">
    <name type="scientific">Tanacetum coccineum</name>
    <dbReference type="NCBI Taxonomy" id="301880"/>
    <lineage>
        <taxon>Eukaryota</taxon>
        <taxon>Viridiplantae</taxon>
        <taxon>Streptophyta</taxon>
        <taxon>Embryophyta</taxon>
        <taxon>Tracheophyta</taxon>
        <taxon>Spermatophyta</taxon>
        <taxon>Magnoliopsida</taxon>
        <taxon>eudicotyledons</taxon>
        <taxon>Gunneridae</taxon>
        <taxon>Pentapetalae</taxon>
        <taxon>asterids</taxon>
        <taxon>campanulids</taxon>
        <taxon>Asterales</taxon>
        <taxon>Asteraceae</taxon>
        <taxon>Asteroideae</taxon>
        <taxon>Anthemideae</taxon>
        <taxon>Anthemidinae</taxon>
        <taxon>Tanacetum</taxon>
    </lineage>
</organism>
<sequence length="553" mass="62329">MVAFDHYRDALSVIYLIFAHSSNFEILTVLDIAYHAILTVLDIAYHAILTVLDIVYHAILTVLNIVYHAILTVLDIVFHAILTVLNIVYHAILTVLDIEVNKARGARDTLVVVILEVNSIKDLIMPPRKAPRTRTTPATTTNTTSVTNAQLQAMIDQGVAAALATRDANRSTNGEDSHNSGTGVRRTERVARECTYQDFMKCQPLFFKGTEGVVKLTQWFERMETVFRISNCTVENQIKFSTCTLLGVALTWWNSHVRTVGHDVAYAMTWTDLKKKMTDKYCPRSEIKKLEVELWNLKVKGTDVLGYNQRFQELALLCVRMFSEESDKIEKYVGGLPDMIHGSVMASRPKTMQDAIEMATELIDKKISTPAERQAENKRKLDNNNQAQQKSPKRQNVAQACAAGTGERKEYAGTLPLCNRNPGHYRSDCPELKNQNHGNQAEGTGARGLVHALGGGEADQDLNDMEDDIREVRFGKRGKLNPRVHHAFHVSNLKKCYTDEPLAVPFNGFHIENKLHFIEEPAEIMDRKVKRLKQSRIQIVKVQGNFGRGPEFT</sequence>
<dbReference type="PANTHER" id="PTHR33223:SF11">
    <property type="entry name" value="ELEMENT PROTEIN, PUTATIVE-RELATED"/>
    <property type="match status" value="1"/>
</dbReference>
<dbReference type="GO" id="GO:0003964">
    <property type="term" value="F:RNA-directed DNA polymerase activity"/>
    <property type="evidence" value="ECO:0007669"/>
    <property type="project" value="UniProtKB-KW"/>
</dbReference>
<dbReference type="InterPro" id="IPR045358">
    <property type="entry name" value="Ty3_capsid"/>
</dbReference>
<accession>A0ABQ4YR90</accession>
<dbReference type="Proteomes" id="UP001151760">
    <property type="component" value="Unassembled WGS sequence"/>
</dbReference>
<proteinExistence type="predicted"/>
<dbReference type="EMBL" id="BQNB010010576">
    <property type="protein sequence ID" value="GJS79148.1"/>
    <property type="molecule type" value="Genomic_DNA"/>
</dbReference>
<evidence type="ECO:0000313" key="4">
    <source>
        <dbReference type="EMBL" id="GJS79148.1"/>
    </source>
</evidence>
<gene>
    <name evidence="4" type="ORF">Tco_0729029</name>
</gene>
<name>A0ABQ4YR90_9ASTR</name>
<feature type="compositionally biased region" description="Basic and acidic residues" evidence="1">
    <location>
        <begin position="167"/>
        <end position="178"/>
    </location>
</feature>
<keyword evidence="2" id="KW-1133">Transmembrane helix</keyword>